<dbReference type="AlphaFoldDB" id="A0AA35R1J8"/>
<dbReference type="Gene3D" id="2.60.40.10">
    <property type="entry name" value="Immunoglobulins"/>
    <property type="match status" value="1"/>
</dbReference>
<feature type="domain" description="Fibronectin type-III" evidence="1">
    <location>
        <begin position="373"/>
        <end position="468"/>
    </location>
</feature>
<dbReference type="InterPro" id="IPR036116">
    <property type="entry name" value="FN3_sf"/>
</dbReference>
<dbReference type="PANTHER" id="PTHR16897">
    <property type="entry name" value="OS10G0105400 PROTEIN"/>
    <property type="match status" value="1"/>
</dbReference>
<reference evidence="2" key="1">
    <citation type="submission" date="2023-03" db="EMBL/GenBank/DDBJ databases">
        <authorList>
            <person name="Steffen K."/>
            <person name="Cardenas P."/>
        </authorList>
    </citation>
    <scope>NUCLEOTIDE SEQUENCE</scope>
</reference>
<organism evidence="2 3">
    <name type="scientific">Geodia barretti</name>
    <name type="common">Barrett's horny sponge</name>
    <dbReference type="NCBI Taxonomy" id="519541"/>
    <lineage>
        <taxon>Eukaryota</taxon>
        <taxon>Metazoa</taxon>
        <taxon>Porifera</taxon>
        <taxon>Demospongiae</taxon>
        <taxon>Heteroscleromorpha</taxon>
        <taxon>Tetractinellida</taxon>
        <taxon>Astrophorina</taxon>
        <taxon>Geodiidae</taxon>
        <taxon>Geodia</taxon>
    </lineage>
</organism>
<protein>
    <recommendedName>
        <fullName evidence="1">Fibronectin type-III domain-containing protein</fullName>
    </recommendedName>
</protein>
<sequence length="656" mass="71254">MILCQGRWTGFHDAESGIHHYEVAMSDSPEPTEDLEYDDVGIGLQWTMSGLELTHGVRYYFHVAAVNRAGVWSSVVSTNGITVDMTRPEHRQCVWELVSITSFEPISSGASLCNESLTYEEEEGLSLVPYSPSFSPLSGCLSQLLWGPLSLSFPTSPSSLHTLSFWLARQPGDSGCGHQSPLGLRIQGPDDLEEVFLVHTQDKDSLHRWSRFQVQFTPTGLDSILTLSPLSSQYGLLIDDIAVSRCDSVVSAPFDDVINNNLSVFRVGQEHVSGAWTRFRASWELGEEGEERVREYMWAIGTTEGGEQLQPFTSTGSTPYGVSRYLSTFHTEAVYLSLVAWNHAGDETVVYGGPYSVDFTPPELREGGGVLDGVGGVDLEYQSTTDLQSDWSDVVDPESGIEECSFLIGTAAGRSDLHLHTPTSGTNSSVTLPPVPHGTLVVTTVTCRNGAGLQSTFSSNDPFTTEYGSHDSHVPSTNVTLRWGGFAEPAGNPLHYEVCLGEGEEESCVMVGDARQLIVDGVGVASEEEMVSVTAVNLAGLRSIPLRGRVVFQTSPPNDTGAAINITWVDDTTLHFDWSDKFTSSSPLTFELSLGTMMGSGIIQKWVELETDHTHHTVSDGRLIRSQDYFLGLVAVSRSGLHTTAAVMVDGVPLNI</sequence>
<proteinExistence type="predicted"/>
<accession>A0AA35R1J8</accession>
<dbReference type="Proteomes" id="UP001174909">
    <property type="component" value="Unassembled WGS sequence"/>
</dbReference>
<dbReference type="SUPFAM" id="SSF49265">
    <property type="entry name" value="Fibronectin type III"/>
    <property type="match status" value="2"/>
</dbReference>
<gene>
    <name evidence="2" type="ORF">GBAR_LOCUS2787</name>
</gene>
<comment type="caution">
    <text evidence="2">The sequence shown here is derived from an EMBL/GenBank/DDBJ whole genome shotgun (WGS) entry which is preliminary data.</text>
</comment>
<dbReference type="EMBL" id="CASHTH010000384">
    <property type="protein sequence ID" value="CAI7999770.1"/>
    <property type="molecule type" value="Genomic_DNA"/>
</dbReference>
<keyword evidence="3" id="KW-1185">Reference proteome</keyword>
<evidence type="ECO:0000259" key="1">
    <source>
        <dbReference type="PROSITE" id="PS50853"/>
    </source>
</evidence>
<dbReference type="InterPro" id="IPR003961">
    <property type="entry name" value="FN3_dom"/>
</dbReference>
<dbReference type="PROSITE" id="PS50853">
    <property type="entry name" value="FN3"/>
    <property type="match status" value="1"/>
</dbReference>
<dbReference type="InterPro" id="IPR013783">
    <property type="entry name" value="Ig-like_fold"/>
</dbReference>
<name>A0AA35R1J8_GEOBA</name>
<evidence type="ECO:0000313" key="3">
    <source>
        <dbReference type="Proteomes" id="UP001174909"/>
    </source>
</evidence>
<evidence type="ECO:0000313" key="2">
    <source>
        <dbReference type="EMBL" id="CAI7999770.1"/>
    </source>
</evidence>
<dbReference type="PANTHER" id="PTHR16897:SF2">
    <property type="entry name" value="OS03G0226600 PROTEIN"/>
    <property type="match status" value="1"/>
</dbReference>